<feature type="transmembrane region" description="Helical" evidence="5">
    <location>
        <begin position="111"/>
        <end position="141"/>
    </location>
</feature>
<dbReference type="PANTHER" id="PTHR30371:SF0">
    <property type="entry name" value="SEC-INDEPENDENT PROTEIN TRANSLOCASE PROTEIN TATC, CHLOROPLASTIC-RELATED"/>
    <property type="match status" value="1"/>
</dbReference>
<comment type="similarity">
    <text evidence="5">Belongs to the TatC family.</text>
</comment>
<evidence type="ECO:0000256" key="5">
    <source>
        <dbReference type="HAMAP-Rule" id="MF_00902"/>
    </source>
</evidence>
<evidence type="ECO:0000256" key="3">
    <source>
        <dbReference type="ARBA" id="ARBA00022989"/>
    </source>
</evidence>
<comment type="subunit">
    <text evidence="5">The Tat system comprises two distinct complexes: a TatABC complex, containing multiple copies of TatA, TatB and TatC subunits, and a separate TatA complex, containing only TatA subunits. Substrates initially bind to the TatABC complex, which probably triggers association of the separate TatA complex to form the active translocon.</text>
</comment>
<dbReference type="GO" id="GO:0033281">
    <property type="term" value="C:TAT protein transport complex"/>
    <property type="evidence" value="ECO:0007669"/>
    <property type="project" value="UniProtKB-UniRule"/>
</dbReference>
<comment type="caution">
    <text evidence="5">Lacks conserved residue(s) required for the propagation of feature annotation.</text>
</comment>
<keyword evidence="5" id="KW-1003">Cell membrane</keyword>
<evidence type="ECO:0000313" key="7">
    <source>
        <dbReference type="Proteomes" id="UP000464480"/>
    </source>
</evidence>
<feature type="transmembrane region" description="Helical" evidence="5">
    <location>
        <begin position="27"/>
        <end position="49"/>
    </location>
</feature>
<organism evidence="6 7">
    <name type="scientific">Pseudomonas putida</name>
    <name type="common">Arthrobacter siderocapsulatus</name>
    <dbReference type="NCBI Taxonomy" id="303"/>
    <lineage>
        <taxon>Bacteria</taxon>
        <taxon>Pseudomonadati</taxon>
        <taxon>Pseudomonadota</taxon>
        <taxon>Gammaproteobacteria</taxon>
        <taxon>Pseudomonadales</taxon>
        <taxon>Pseudomonadaceae</taxon>
        <taxon>Pseudomonas</taxon>
    </lineage>
</organism>
<dbReference type="PROSITE" id="PS01218">
    <property type="entry name" value="TATC"/>
    <property type="match status" value="1"/>
</dbReference>
<dbReference type="EMBL" id="CP026115">
    <property type="protein sequence ID" value="QHG66727.1"/>
    <property type="molecule type" value="Genomic_DNA"/>
</dbReference>
<evidence type="ECO:0000256" key="1">
    <source>
        <dbReference type="ARBA" id="ARBA00004141"/>
    </source>
</evidence>
<dbReference type="GO" id="GO:0043953">
    <property type="term" value="P:protein transport by the Tat complex"/>
    <property type="evidence" value="ECO:0007669"/>
    <property type="project" value="UniProtKB-UniRule"/>
</dbReference>
<evidence type="ECO:0000313" key="6">
    <source>
        <dbReference type="EMBL" id="QHG66727.1"/>
    </source>
</evidence>
<reference evidence="6 7" key="1">
    <citation type="submission" date="2020-02" db="EMBL/GenBank/DDBJ databases">
        <title>Pseudomonas Putida W5 Complete Genome Assembly.</title>
        <authorList>
            <person name="Yuan Z.-C."/>
            <person name="Shaw G.A."/>
            <person name="Cusano A.D."/>
            <person name="Caddey B.J."/>
            <person name="Weselowski B.J."/>
        </authorList>
    </citation>
    <scope>NUCLEOTIDE SEQUENCE [LARGE SCALE GENOMIC DNA]</scope>
    <source>
        <strain evidence="6 7">W5</strain>
    </source>
</reference>
<dbReference type="Pfam" id="PF00902">
    <property type="entry name" value="TatC"/>
    <property type="match status" value="1"/>
</dbReference>
<dbReference type="InterPro" id="IPR019820">
    <property type="entry name" value="Sec-indep_translocase_CS"/>
</dbReference>
<dbReference type="GO" id="GO:0009977">
    <property type="term" value="F:proton motive force dependent protein transmembrane transporter activity"/>
    <property type="evidence" value="ECO:0007669"/>
    <property type="project" value="TreeGrafter"/>
</dbReference>
<keyword evidence="5" id="KW-0813">Transport</keyword>
<dbReference type="HAMAP" id="MF_00902">
    <property type="entry name" value="TatC"/>
    <property type="match status" value="1"/>
</dbReference>
<keyword evidence="2 5" id="KW-0812">Transmembrane</keyword>
<dbReference type="RefSeq" id="WP_159411865.1">
    <property type="nucleotide sequence ID" value="NZ_CP026115.2"/>
</dbReference>
<protein>
    <recommendedName>
        <fullName evidence="5">Sec-independent protein translocase protein TatC</fullName>
    </recommendedName>
</protein>
<keyword evidence="5" id="KW-0811">Translocation</keyword>
<dbReference type="GO" id="GO:0065002">
    <property type="term" value="P:intracellular protein transmembrane transport"/>
    <property type="evidence" value="ECO:0007669"/>
    <property type="project" value="TreeGrafter"/>
</dbReference>
<gene>
    <name evidence="5 6" type="primary">tatC</name>
    <name evidence="6" type="ORF">C2H86_20930</name>
</gene>
<comment type="function">
    <text evidence="5">Part of the twin-arginine translocation (Tat) system that transports large folded proteins containing a characteristic twin-arginine motif in their signal peptide across membranes. Together with TatB, TatC is part of a receptor directly interacting with Tat signal peptides.</text>
</comment>
<dbReference type="Proteomes" id="UP000464480">
    <property type="component" value="Chromosome"/>
</dbReference>
<proteinExistence type="inferred from homology"/>
<dbReference type="PANTHER" id="PTHR30371">
    <property type="entry name" value="SEC-INDEPENDENT PROTEIN TRANSLOCASE PROTEIN TATC"/>
    <property type="match status" value="1"/>
</dbReference>
<dbReference type="AlphaFoldDB" id="A0A6I6XM06"/>
<feature type="transmembrane region" description="Helical" evidence="5">
    <location>
        <begin position="161"/>
        <end position="187"/>
    </location>
</feature>
<keyword evidence="5" id="KW-0653">Protein transport</keyword>
<feature type="transmembrane region" description="Helical" evidence="5">
    <location>
        <begin position="78"/>
        <end position="99"/>
    </location>
</feature>
<evidence type="ECO:0000256" key="4">
    <source>
        <dbReference type="ARBA" id="ARBA00023136"/>
    </source>
</evidence>
<evidence type="ECO:0000256" key="2">
    <source>
        <dbReference type="ARBA" id="ARBA00022692"/>
    </source>
</evidence>
<sequence>MSIALDPAARMPLTDHLRDLRKRLVRCLLLLAVVFAGLFPFAQQLYTVISEPLRRFLPEGASMIATSVTSPFLTPFKLTAMCALFVAMPLLLHQAWGFLAPGLYHRERRIALPLLVSSIVLFYAGMAFAFYLVFPMMFGFFASVTPDGVAMMTDISQYLDFILALFLAFGLAFEIPVATFIVVWVGLADVATLQRSRPYVIVGCFVAGMILTPPDVFSQTMLAVPMWVLFEVGLVAGKLVAKPVVAPAASTAGEVFLRR</sequence>
<dbReference type="InterPro" id="IPR002033">
    <property type="entry name" value="TatC"/>
</dbReference>
<comment type="subcellular location">
    <subcellularLocation>
        <location evidence="5">Cell membrane</location>
        <topology evidence="5">Multi-pass membrane protein</topology>
    </subcellularLocation>
    <subcellularLocation>
        <location evidence="1">Membrane</location>
        <topology evidence="1">Multi-pass membrane protein</topology>
    </subcellularLocation>
</comment>
<dbReference type="PRINTS" id="PR01840">
    <property type="entry name" value="TATCFAMILY"/>
</dbReference>
<name>A0A6I6XM06_PSEPU</name>
<accession>A0A6I6XM06</accession>
<keyword evidence="4 5" id="KW-0472">Membrane</keyword>
<keyword evidence="3 5" id="KW-1133">Transmembrane helix</keyword>
<dbReference type="NCBIfam" id="TIGR00945">
    <property type="entry name" value="tatC"/>
    <property type="match status" value="1"/>
</dbReference>
<feature type="transmembrane region" description="Helical" evidence="5">
    <location>
        <begin position="199"/>
        <end position="216"/>
    </location>
</feature>